<gene>
    <name evidence="1" type="ORF">F0357_17375</name>
</gene>
<proteinExistence type="predicted"/>
<dbReference type="RefSeq" id="WP_153485012.1">
    <property type="nucleotide sequence ID" value="NZ_VWNA01000001.1"/>
</dbReference>
<dbReference type="InterPro" id="IPR019596">
    <property type="entry name" value="Phage_Mu_GpM_tail_tub"/>
</dbReference>
<evidence type="ECO:0000313" key="1">
    <source>
        <dbReference type="EMBL" id="MQT14387.1"/>
    </source>
</evidence>
<dbReference type="EMBL" id="VWNA01000001">
    <property type="protein sequence ID" value="MQT14387.1"/>
    <property type="molecule type" value="Genomic_DNA"/>
</dbReference>
<comment type="caution">
    <text evidence="1">The sequence shown here is derived from an EMBL/GenBank/DDBJ whole genome shotgun (WGS) entry which is preliminary data.</text>
</comment>
<reference evidence="1 2" key="1">
    <citation type="submission" date="2019-09" db="EMBL/GenBank/DDBJ databases">
        <title>Segnochrobactrum spirostomi gen. nov., sp. nov., isolated from the ciliate Spirostomum cf. yagiui and description of a novel family, Segnochrobactraceae fam. nov. within the order Rhizobiales of the class Alphaproteobacteria.</title>
        <authorList>
            <person name="Akter S."/>
            <person name="Shazib S.U.A."/>
            <person name="Shin M.K."/>
        </authorList>
    </citation>
    <scope>NUCLEOTIDE SEQUENCE [LARGE SCALE GENOMIC DNA]</scope>
    <source>
        <strain evidence="1 2">Sp-1</strain>
    </source>
</reference>
<accession>A0A6A7Y7S7</accession>
<dbReference type="AlphaFoldDB" id="A0A6A7Y7S7"/>
<dbReference type="Pfam" id="PF10618">
    <property type="entry name" value="Tail_tube"/>
    <property type="match status" value="1"/>
</dbReference>
<dbReference type="Proteomes" id="UP000332515">
    <property type="component" value="Unassembled WGS sequence"/>
</dbReference>
<evidence type="ECO:0000313" key="2">
    <source>
        <dbReference type="Proteomes" id="UP000332515"/>
    </source>
</evidence>
<name>A0A6A7Y7S7_9HYPH</name>
<sequence length="121" mass="13499">MAQILGIIDIVWRGVAYDVIPKSGKLQLSGMKNNPVVAGRNVHRSQEFTQGKVTISTVLKRGQRHSELYDENEGELQVRCDTGHVYICPDAFLESGPPEISDDGGKLELVWTISKYEEIMP</sequence>
<protein>
    <submittedName>
        <fullName evidence="1">Uncharacterized protein</fullName>
    </submittedName>
</protein>
<organism evidence="1 2">
    <name type="scientific">Segnochrobactrum spirostomi</name>
    <dbReference type="NCBI Taxonomy" id="2608987"/>
    <lineage>
        <taxon>Bacteria</taxon>
        <taxon>Pseudomonadati</taxon>
        <taxon>Pseudomonadota</taxon>
        <taxon>Alphaproteobacteria</taxon>
        <taxon>Hyphomicrobiales</taxon>
        <taxon>Segnochrobactraceae</taxon>
        <taxon>Segnochrobactrum</taxon>
    </lineage>
</organism>
<keyword evidence="2" id="KW-1185">Reference proteome</keyword>